<keyword evidence="2" id="KW-0560">Oxidoreductase</keyword>
<name>A0A1I4BKW7_9RHOB</name>
<dbReference type="EMBL" id="FOTF01000001">
    <property type="protein sequence ID" value="SFK69183.1"/>
    <property type="molecule type" value="Genomic_DNA"/>
</dbReference>
<dbReference type="GO" id="GO:0016491">
    <property type="term" value="F:oxidoreductase activity"/>
    <property type="evidence" value="ECO:0007669"/>
    <property type="project" value="UniProtKB-KW"/>
</dbReference>
<organism evidence="5 6">
    <name type="scientific">Loktanella salsilacus</name>
    <dbReference type="NCBI Taxonomy" id="195913"/>
    <lineage>
        <taxon>Bacteria</taxon>
        <taxon>Pseudomonadati</taxon>
        <taxon>Pseudomonadota</taxon>
        <taxon>Alphaproteobacteria</taxon>
        <taxon>Rhodobacterales</taxon>
        <taxon>Roseobacteraceae</taxon>
        <taxon>Loktanella</taxon>
    </lineage>
</organism>
<dbReference type="Pfam" id="PF00106">
    <property type="entry name" value="adh_short"/>
    <property type="match status" value="1"/>
</dbReference>
<protein>
    <submittedName>
        <fullName evidence="5">Short-chain dehydrogenase</fullName>
    </submittedName>
</protein>
<reference evidence="6" key="1">
    <citation type="submission" date="2016-10" db="EMBL/GenBank/DDBJ databases">
        <authorList>
            <person name="Varghese N."/>
            <person name="Submissions S."/>
        </authorList>
    </citation>
    <scope>NUCLEOTIDE SEQUENCE [LARGE SCALE GENOMIC DNA]</scope>
    <source>
        <strain evidence="6">DSM 16199</strain>
    </source>
</reference>
<dbReference type="STRING" id="195913.SAMN04488004_1014"/>
<dbReference type="InterPro" id="IPR057326">
    <property type="entry name" value="KR_dom"/>
</dbReference>
<dbReference type="InterPro" id="IPR036291">
    <property type="entry name" value="NAD(P)-bd_dom_sf"/>
</dbReference>
<dbReference type="PROSITE" id="PS00061">
    <property type="entry name" value="ADH_SHORT"/>
    <property type="match status" value="1"/>
</dbReference>
<dbReference type="OrthoDB" id="9785826at2"/>
<dbReference type="InterPro" id="IPR002347">
    <property type="entry name" value="SDR_fam"/>
</dbReference>
<dbReference type="PRINTS" id="PR00081">
    <property type="entry name" value="GDHRDH"/>
</dbReference>
<dbReference type="InterPro" id="IPR020904">
    <property type="entry name" value="Sc_DH/Rdtase_CS"/>
</dbReference>
<evidence type="ECO:0000259" key="4">
    <source>
        <dbReference type="SMART" id="SM00822"/>
    </source>
</evidence>
<accession>A0A1I4BKW7</accession>
<dbReference type="AlphaFoldDB" id="A0A1I4BKW7"/>
<evidence type="ECO:0000313" key="5">
    <source>
        <dbReference type="EMBL" id="SFK69183.1"/>
    </source>
</evidence>
<dbReference type="Proteomes" id="UP000199550">
    <property type="component" value="Unassembled WGS sequence"/>
</dbReference>
<dbReference type="PANTHER" id="PTHR24320">
    <property type="entry name" value="RETINOL DEHYDROGENASE"/>
    <property type="match status" value="1"/>
</dbReference>
<dbReference type="SUPFAM" id="SSF51735">
    <property type="entry name" value="NAD(P)-binding Rossmann-fold domains"/>
    <property type="match status" value="1"/>
</dbReference>
<proteinExistence type="inferred from homology"/>
<evidence type="ECO:0000313" key="6">
    <source>
        <dbReference type="Proteomes" id="UP000199550"/>
    </source>
</evidence>
<dbReference type="PANTHER" id="PTHR24320:SF148">
    <property type="entry name" value="NAD(P)-BINDING ROSSMANN-FOLD SUPERFAMILY PROTEIN"/>
    <property type="match status" value="1"/>
</dbReference>
<feature type="domain" description="Ketoreductase" evidence="4">
    <location>
        <begin position="3"/>
        <end position="170"/>
    </location>
</feature>
<evidence type="ECO:0000256" key="2">
    <source>
        <dbReference type="ARBA" id="ARBA00023002"/>
    </source>
</evidence>
<comment type="similarity">
    <text evidence="1 3">Belongs to the short-chain dehydrogenases/reductases (SDR) family.</text>
</comment>
<dbReference type="Gene3D" id="3.40.50.720">
    <property type="entry name" value="NAD(P)-binding Rossmann-like Domain"/>
    <property type="match status" value="1"/>
</dbReference>
<gene>
    <name evidence="5" type="ORF">SAMN04488004_1014</name>
</gene>
<dbReference type="RefSeq" id="WP_090183842.1">
    <property type="nucleotide sequence ID" value="NZ_FOTF01000001.1"/>
</dbReference>
<sequence length="264" mass="27640">MKKIILITGATDGIGRAAAEALAKQGHDLIIHGRSTGKLATTAEALRKTGADITTALADLSDLSQVAAMADQIAASHPRIDVLVNNAGVFKTDHTITDDGLDVRFVVNTLAPALLTLKLLPTVPLGGRIIHLSSAAQAPVDLQALAGARPMQDMDAYAQSKLAITLWSQHFAAQHPAGPASIAVNPGSLLATKMVREGFGMSGNDLNIGVDILTRAALSDAFADATGRYFDNDARRFGPRYPEALCATVAGAVDKMLKPFLALR</sequence>
<dbReference type="PRINTS" id="PR00080">
    <property type="entry name" value="SDRFAMILY"/>
</dbReference>
<evidence type="ECO:0000256" key="3">
    <source>
        <dbReference type="RuleBase" id="RU000363"/>
    </source>
</evidence>
<dbReference type="SMART" id="SM00822">
    <property type="entry name" value="PKS_KR"/>
    <property type="match status" value="1"/>
</dbReference>
<keyword evidence="6" id="KW-1185">Reference proteome</keyword>
<evidence type="ECO:0000256" key="1">
    <source>
        <dbReference type="ARBA" id="ARBA00006484"/>
    </source>
</evidence>